<protein>
    <submittedName>
        <fullName evidence="1">Uncharacterized protein</fullName>
    </submittedName>
</protein>
<accession>A0ACC2DU71</accession>
<dbReference type="Proteomes" id="UP001162992">
    <property type="component" value="Chromosome 4"/>
</dbReference>
<gene>
    <name evidence="1" type="ORF">O6H91_04G011900</name>
</gene>
<sequence length="617" mass="69698">MQAAGQYGPSELQQFMVGRGTGPHARMFSLAHDVAMPTGGAHRQHQQQQQHQTQEQVQNHQTQIQQPHPQSHQQQSQPNPPHHIQSQQQLQNYQQQQQVDQPLELSSDSPAEPHSQPSSRPSQRSFEQLTSTRDSLANDDGMEEDEKGSGANRWPREESLALIKIRSDMDSSFKDSGLKGPLWEEVSRKLAELGYDRSAKKCKEKFENVHKYYKKTKDGRAGRQDGKNYRFFSQLEALYGGTAYGSGWGFTSGTSGAGTGSRLENTTPSKEGRGLLLTSDRVVEIVPRSQGPAAVNEDIISSDFSEDDYDEPGDAHQPESKNRKRKSWMSQMLLFENVLKKFVDKQETMHRKFLEAFERREQERLIREEVWKRQEAARMNRDLELRAQERSLATRCDAALVAFLQKVTGQTLQFPPAPPTAGAPFSKPTEISTSNQAEQKQVPDPNNRWPKAEVLALIRLRSDMEARFQEPGPKGALWEEIGKGMSSLGYNRNAKRCKEKWENINKYFRKTKESNKKRSEDAKTCPYFHQLDTLYRTGVLNAPTGKPLKTEDQAAEILDRPAESNKGHRGHARGEPLTILPSDEGHPQVANDSNAPQAQIHSAPDKEVIMASEVSRT</sequence>
<reference evidence="2" key="1">
    <citation type="journal article" date="2024" name="Proc. Natl. Acad. Sci. U.S.A.">
        <title>Extraordinary preservation of gene collinearity over three hundred million years revealed in homosporous lycophytes.</title>
        <authorList>
            <person name="Li C."/>
            <person name="Wickell D."/>
            <person name="Kuo L.Y."/>
            <person name="Chen X."/>
            <person name="Nie B."/>
            <person name="Liao X."/>
            <person name="Peng D."/>
            <person name="Ji J."/>
            <person name="Jenkins J."/>
            <person name="Williams M."/>
            <person name="Shu S."/>
            <person name="Plott C."/>
            <person name="Barry K."/>
            <person name="Rajasekar S."/>
            <person name="Grimwood J."/>
            <person name="Han X."/>
            <person name="Sun S."/>
            <person name="Hou Z."/>
            <person name="He W."/>
            <person name="Dai G."/>
            <person name="Sun C."/>
            <person name="Schmutz J."/>
            <person name="Leebens-Mack J.H."/>
            <person name="Li F.W."/>
            <person name="Wang L."/>
        </authorList>
    </citation>
    <scope>NUCLEOTIDE SEQUENCE [LARGE SCALE GENOMIC DNA]</scope>
    <source>
        <strain evidence="2">cv. PW_Plant_1</strain>
    </source>
</reference>
<keyword evidence="2" id="KW-1185">Reference proteome</keyword>
<evidence type="ECO:0000313" key="1">
    <source>
        <dbReference type="EMBL" id="KAJ7557821.1"/>
    </source>
</evidence>
<dbReference type="EMBL" id="CM055095">
    <property type="protein sequence ID" value="KAJ7557821.1"/>
    <property type="molecule type" value="Genomic_DNA"/>
</dbReference>
<evidence type="ECO:0000313" key="2">
    <source>
        <dbReference type="Proteomes" id="UP001162992"/>
    </source>
</evidence>
<proteinExistence type="predicted"/>
<name>A0ACC2DU71_DIPCM</name>
<organism evidence="1 2">
    <name type="scientific">Diphasiastrum complanatum</name>
    <name type="common">Issler's clubmoss</name>
    <name type="synonym">Lycopodium complanatum</name>
    <dbReference type="NCBI Taxonomy" id="34168"/>
    <lineage>
        <taxon>Eukaryota</taxon>
        <taxon>Viridiplantae</taxon>
        <taxon>Streptophyta</taxon>
        <taxon>Embryophyta</taxon>
        <taxon>Tracheophyta</taxon>
        <taxon>Lycopodiopsida</taxon>
        <taxon>Lycopodiales</taxon>
        <taxon>Lycopodiaceae</taxon>
        <taxon>Lycopodioideae</taxon>
        <taxon>Diphasiastrum</taxon>
    </lineage>
</organism>
<comment type="caution">
    <text evidence="1">The sequence shown here is derived from an EMBL/GenBank/DDBJ whole genome shotgun (WGS) entry which is preliminary data.</text>
</comment>